<dbReference type="PANTHER" id="PTHR43807">
    <property type="entry name" value="FI04487P"/>
    <property type="match status" value="1"/>
</dbReference>
<gene>
    <name evidence="6" type="ORF">ACFOMD_06260</name>
</gene>
<organism evidence="6 7">
    <name type="scientific">Sphingoaurantiacus capsulatus</name>
    <dbReference type="NCBI Taxonomy" id="1771310"/>
    <lineage>
        <taxon>Bacteria</taxon>
        <taxon>Pseudomonadati</taxon>
        <taxon>Pseudomonadota</taxon>
        <taxon>Alphaproteobacteria</taxon>
        <taxon>Sphingomonadales</taxon>
        <taxon>Sphingosinicellaceae</taxon>
        <taxon>Sphingoaurantiacus</taxon>
    </lineage>
</organism>
<dbReference type="InterPro" id="IPR015424">
    <property type="entry name" value="PyrdxlP-dep_Trfase"/>
</dbReference>
<reference evidence="7" key="1">
    <citation type="journal article" date="2019" name="Int. J. Syst. Evol. Microbiol.">
        <title>The Global Catalogue of Microorganisms (GCM) 10K type strain sequencing project: providing services to taxonomists for standard genome sequencing and annotation.</title>
        <authorList>
            <consortium name="The Broad Institute Genomics Platform"/>
            <consortium name="The Broad Institute Genome Sequencing Center for Infectious Disease"/>
            <person name="Wu L."/>
            <person name="Ma J."/>
        </authorList>
    </citation>
    <scope>NUCLEOTIDE SEQUENCE [LARGE SCALE GENOMIC DNA]</scope>
    <source>
        <strain evidence="7">KCTC 42644</strain>
    </source>
</reference>
<sequence length="379" mass="40770">MSPGTTIFEHMSGLARAHGAVNLGQGFPDFGWPQDVIDKAAAALTGAASQYPPMRGIPELRQAVADHYRAHQGLELSADEVIVTSGATEALAAALLALIEPGDEVLLFQPLYDSYLPMVRRAGGVPKLVRLAPPDWKLTAEAIEAAITPKTRLMVFNNPHNPAAVAFDRGQLQLLADACVRHDLIAVSDEVWEHVVFDGRRHVPLMALPGMRERTVKVGSAGKIFSLTGWKVGWLVAAPGLAERVARSHQFLTFTTPPNLQTAAAYGLGKDRGYFDDMRAALQRSRDRLAAGLVEIGYVPLASQGSYFLSVDLPVSGIDADDVSFCERIVREAGVAAIPVSAFYAEDPVRHVVRLCFAKADATLDAGLEGLARARTLFA</sequence>
<evidence type="ECO:0000259" key="5">
    <source>
        <dbReference type="Pfam" id="PF00155"/>
    </source>
</evidence>
<dbReference type="NCBIfam" id="NF006488">
    <property type="entry name" value="PRK08912.1"/>
    <property type="match status" value="1"/>
</dbReference>
<evidence type="ECO:0000313" key="6">
    <source>
        <dbReference type="EMBL" id="MFC3712163.1"/>
    </source>
</evidence>
<keyword evidence="7" id="KW-1185">Reference proteome</keyword>
<dbReference type="SUPFAM" id="SSF53383">
    <property type="entry name" value="PLP-dependent transferases"/>
    <property type="match status" value="1"/>
</dbReference>
<name>A0ABV7XAV2_9SPHN</name>
<dbReference type="Gene3D" id="3.90.1150.10">
    <property type="entry name" value="Aspartate Aminotransferase, domain 1"/>
    <property type="match status" value="1"/>
</dbReference>
<dbReference type="InterPro" id="IPR015422">
    <property type="entry name" value="PyrdxlP-dep_Trfase_small"/>
</dbReference>
<keyword evidence="3" id="KW-0808">Transferase</keyword>
<dbReference type="Pfam" id="PF00155">
    <property type="entry name" value="Aminotran_1_2"/>
    <property type="match status" value="1"/>
</dbReference>
<dbReference type="RefSeq" id="WP_380858505.1">
    <property type="nucleotide sequence ID" value="NZ_JBHRXV010000004.1"/>
</dbReference>
<comment type="cofactor">
    <cofactor evidence="1">
        <name>pyridoxal 5'-phosphate</name>
        <dbReference type="ChEBI" id="CHEBI:597326"/>
    </cofactor>
</comment>
<dbReference type="CDD" id="cd00609">
    <property type="entry name" value="AAT_like"/>
    <property type="match status" value="1"/>
</dbReference>
<dbReference type="Gene3D" id="3.40.640.10">
    <property type="entry name" value="Type I PLP-dependent aspartate aminotransferase-like (Major domain)"/>
    <property type="match status" value="1"/>
</dbReference>
<accession>A0ABV7XAV2</accession>
<feature type="domain" description="Aminotransferase class I/classII large" evidence="5">
    <location>
        <begin position="21"/>
        <end position="368"/>
    </location>
</feature>
<evidence type="ECO:0000256" key="2">
    <source>
        <dbReference type="ARBA" id="ARBA00022576"/>
    </source>
</evidence>
<evidence type="ECO:0000256" key="1">
    <source>
        <dbReference type="ARBA" id="ARBA00001933"/>
    </source>
</evidence>
<evidence type="ECO:0000256" key="3">
    <source>
        <dbReference type="ARBA" id="ARBA00022679"/>
    </source>
</evidence>
<keyword evidence="2 6" id="KW-0032">Aminotransferase</keyword>
<dbReference type="GO" id="GO:0008483">
    <property type="term" value="F:transaminase activity"/>
    <property type="evidence" value="ECO:0007669"/>
    <property type="project" value="UniProtKB-KW"/>
</dbReference>
<dbReference type="Proteomes" id="UP001595615">
    <property type="component" value="Unassembled WGS sequence"/>
</dbReference>
<dbReference type="InterPro" id="IPR004839">
    <property type="entry name" value="Aminotransferase_I/II_large"/>
</dbReference>
<dbReference type="InterPro" id="IPR051326">
    <property type="entry name" value="Kynurenine-oxoglutarate_AT"/>
</dbReference>
<dbReference type="EMBL" id="JBHRXV010000004">
    <property type="protein sequence ID" value="MFC3712163.1"/>
    <property type="molecule type" value="Genomic_DNA"/>
</dbReference>
<dbReference type="PANTHER" id="PTHR43807:SF20">
    <property type="entry name" value="FI04487P"/>
    <property type="match status" value="1"/>
</dbReference>
<protein>
    <submittedName>
        <fullName evidence="6">Aminotransferase</fullName>
    </submittedName>
</protein>
<evidence type="ECO:0000313" key="7">
    <source>
        <dbReference type="Proteomes" id="UP001595615"/>
    </source>
</evidence>
<evidence type="ECO:0000256" key="4">
    <source>
        <dbReference type="ARBA" id="ARBA00022898"/>
    </source>
</evidence>
<proteinExistence type="predicted"/>
<comment type="caution">
    <text evidence="6">The sequence shown here is derived from an EMBL/GenBank/DDBJ whole genome shotgun (WGS) entry which is preliminary data.</text>
</comment>
<dbReference type="InterPro" id="IPR015421">
    <property type="entry name" value="PyrdxlP-dep_Trfase_major"/>
</dbReference>
<keyword evidence="4" id="KW-0663">Pyridoxal phosphate</keyword>